<dbReference type="Gene3D" id="3.90.1510.10">
    <property type="entry name" value="Glycerate kinase, domain 2"/>
    <property type="match status" value="1"/>
</dbReference>
<dbReference type="PANTHER" id="PTHR21599:SF0">
    <property type="entry name" value="GLYCERATE KINASE"/>
    <property type="match status" value="1"/>
</dbReference>
<dbReference type="AlphaFoldDB" id="A0A1E5HE60"/>
<evidence type="ECO:0000313" key="6">
    <source>
        <dbReference type="Proteomes" id="UP000094469"/>
    </source>
</evidence>
<dbReference type="Proteomes" id="UP000094469">
    <property type="component" value="Unassembled WGS sequence"/>
</dbReference>
<keyword evidence="3 4" id="KW-0418">Kinase</keyword>
<dbReference type="RefSeq" id="WP_069639416.1">
    <property type="nucleotide sequence ID" value="NZ_JAFBEZ010000014.1"/>
</dbReference>
<dbReference type="InterPro" id="IPR036129">
    <property type="entry name" value="Glycerate_kinase_sf"/>
</dbReference>
<evidence type="ECO:0000256" key="4">
    <source>
        <dbReference type="PIRNR" id="PIRNR006078"/>
    </source>
</evidence>
<protein>
    <submittedName>
        <fullName evidence="5">Glycerate kinase</fullName>
    </submittedName>
</protein>
<comment type="similarity">
    <text evidence="1 4">Belongs to the glycerate kinase type-1 family.</text>
</comment>
<name>A0A1E5HE60_9ENTE</name>
<dbReference type="InterPro" id="IPR018193">
    <property type="entry name" value="Glyc_kinase_flavodox-like_fold"/>
</dbReference>
<dbReference type="GO" id="GO:0008887">
    <property type="term" value="F:glycerate kinase activity"/>
    <property type="evidence" value="ECO:0007669"/>
    <property type="project" value="UniProtKB-UniRule"/>
</dbReference>
<dbReference type="NCBIfam" id="TIGR00045">
    <property type="entry name" value="glycerate kinase"/>
    <property type="match status" value="1"/>
</dbReference>
<evidence type="ECO:0000256" key="1">
    <source>
        <dbReference type="ARBA" id="ARBA00006284"/>
    </source>
</evidence>
<dbReference type="STRING" id="1131292.BCR24_13020"/>
<dbReference type="Pfam" id="PF02595">
    <property type="entry name" value="Gly_kinase"/>
    <property type="match status" value="1"/>
</dbReference>
<gene>
    <name evidence="5" type="ORF">BCR24_13020</name>
</gene>
<dbReference type="InterPro" id="IPR018197">
    <property type="entry name" value="Glycerate_kinase_RE-like"/>
</dbReference>
<dbReference type="InterPro" id="IPR004381">
    <property type="entry name" value="Glycerate_kinase"/>
</dbReference>
<keyword evidence="2 4" id="KW-0808">Transferase</keyword>
<proteinExistence type="inferred from homology"/>
<accession>A0A1E5HE60</accession>
<keyword evidence="6" id="KW-1185">Reference proteome</keyword>
<comment type="caution">
    <text evidence="5">The sequence shown here is derived from an EMBL/GenBank/DDBJ whole genome shotgun (WGS) entry which is preliminary data.</text>
</comment>
<sequence>MKIVTAVDSMKGSLTSIEANQIIANVFTANDHSVKEVAIADGGEGTVAAVIKNNDAQKISVQVRALNDQLVTADFAWLPSEKLAVIESAAASGIQFLDGSKRTHPSNTSSYGTGEMMLAALEQGAETIVVGLGGTGTIDGGIGLLSALGVLFFDAKNQLLPPIGSSLGKITRIDSEKLDPRLATVTVYIASDVDSPLIGRTGAVQMFGEQKGLHKNELESYEKEMSHYQKIIGTTNNVFKGDGAAGGIGFAIRLFLDGIVCSGFEFISEQTGLETMIKHADLVITGEGKMDSQSLQGKVPVGIGRIAKKYNVPVIAFVGSVKGEPELFYNEGISVIVPIIDQITTLDEALKNADKNLYNAVRRTSILMTLVK</sequence>
<dbReference type="OrthoDB" id="9774290at2"/>
<dbReference type="PIRSF" id="PIRSF006078">
    <property type="entry name" value="GlxK"/>
    <property type="match status" value="1"/>
</dbReference>
<dbReference type="Gene3D" id="3.40.50.10350">
    <property type="entry name" value="Glycerate kinase, domain 1"/>
    <property type="match status" value="1"/>
</dbReference>
<evidence type="ECO:0000256" key="3">
    <source>
        <dbReference type="ARBA" id="ARBA00022777"/>
    </source>
</evidence>
<dbReference type="SUPFAM" id="SSF110738">
    <property type="entry name" value="Glycerate kinase I"/>
    <property type="match status" value="1"/>
</dbReference>
<evidence type="ECO:0000256" key="2">
    <source>
        <dbReference type="ARBA" id="ARBA00022679"/>
    </source>
</evidence>
<dbReference type="GO" id="GO:0031388">
    <property type="term" value="P:organic acid phosphorylation"/>
    <property type="evidence" value="ECO:0007669"/>
    <property type="project" value="UniProtKB-UniRule"/>
</dbReference>
<dbReference type="EMBL" id="MIKC01000006">
    <property type="protein sequence ID" value="OEG23229.1"/>
    <property type="molecule type" value="Genomic_DNA"/>
</dbReference>
<dbReference type="PANTHER" id="PTHR21599">
    <property type="entry name" value="GLYCERATE KINASE"/>
    <property type="match status" value="1"/>
</dbReference>
<organism evidence="5 6">
    <name type="scientific">Enterococcus ureilyticus</name>
    <dbReference type="NCBI Taxonomy" id="1131292"/>
    <lineage>
        <taxon>Bacteria</taxon>
        <taxon>Bacillati</taxon>
        <taxon>Bacillota</taxon>
        <taxon>Bacilli</taxon>
        <taxon>Lactobacillales</taxon>
        <taxon>Enterococcaceae</taxon>
        <taxon>Enterococcus</taxon>
    </lineage>
</organism>
<evidence type="ECO:0000313" key="5">
    <source>
        <dbReference type="EMBL" id="OEG23229.1"/>
    </source>
</evidence>
<reference evidence="6" key="1">
    <citation type="submission" date="2016-09" db="EMBL/GenBank/DDBJ databases">
        <authorList>
            <person name="Gulvik C.A."/>
        </authorList>
    </citation>
    <scope>NUCLEOTIDE SEQUENCE [LARGE SCALE GENOMIC DNA]</scope>
    <source>
        <strain evidence="6">LMG 26676</strain>
    </source>
</reference>